<gene>
    <name evidence="1" type="ORF">MVEN_02448100</name>
</gene>
<dbReference type="AlphaFoldDB" id="A0A8H7CD14"/>
<comment type="caution">
    <text evidence="1">The sequence shown here is derived from an EMBL/GenBank/DDBJ whole genome shotgun (WGS) entry which is preliminary data.</text>
</comment>
<organism evidence="1 2">
    <name type="scientific">Mycena venus</name>
    <dbReference type="NCBI Taxonomy" id="2733690"/>
    <lineage>
        <taxon>Eukaryota</taxon>
        <taxon>Fungi</taxon>
        <taxon>Dikarya</taxon>
        <taxon>Basidiomycota</taxon>
        <taxon>Agaricomycotina</taxon>
        <taxon>Agaricomycetes</taxon>
        <taxon>Agaricomycetidae</taxon>
        <taxon>Agaricales</taxon>
        <taxon>Marasmiineae</taxon>
        <taxon>Mycenaceae</taxon>
        <taxon>Mycena</taxon>
    </lineage>
</organism>
<accession>A0A8H7CD14</accession>
<dbReference type="Proteomes" id="UP000620124">
    <property type="component" value="Unassembled WGS sequence"/>
</dbReference>
<reference evidence="1" key="1">
    <citation type="submission" date="2020-05" db="EMBL/GenBank/DDBJ databases">
        <title>Mycena genomes resolve the evolution of fungal bioluminescence.</title>
        <authorList>
            <person name="Tsai I.J."/>
        </authorList>
    </citation>
    <scope>NUCLEOTIDE SEQUENCE</scope>
    <source>
        <strain evidence="1">CCC161011</strain>
    </source>
</reference>
<sequence length="303" mass="34720">MAFSSTSQKPPPLRPNAITYKHLFRLLGYQYKTNHKPNNSRRKEPPGAITPPRQLFAEMMSLWFSTKFHPPASDSTFERQGQIDADQGLLTIVFRTFLYLEDYAGALVVLRAISDLGLEINERTYFIVLRYMARRVYYDVYWARRQTRQPFFAFELMGPFDAQKLDGDPDEVYEWIMEGLLKHNCEKGKDEINGGIPRESWRGRIPTVAEVLQQERYLPGGRIDHCPIVLMLQRALQMRPSVNGLPWGGCVEGEDGVQGSGRDDSRKYGVVGMAEGGADEKVKIRYCLYSSLIYSTPRCICRS</sequence>
<dbReference type="EMBL" id="JACAZI010000032">
    <property type="protein sequence ID" value="KAF7331078.1"/>
    <property type="molecule type" value="Genomic_DNA"/>
</dbReference>
<name>A0A8H7CD14_9AGAR</name>
<keyword evidence="2" id="KW-1185">Reference proteome</keyword>
<protein>
    <submittedName>
        <fullName evidence="1">F-box domain-containing protein</fullName>
    </submittedName>
</protein>
<evidence type="ECO:0000313" key="1">
    <source>
        <dbReference type="EMBL" id="KAF7331078.1"/>
    </source>
</evidence>
<proteinExistence type="predicted"/>
<evidence type="ECO:0000313" key="2">
    <source>
        <dbReference type="Proteomes" id="UP000620124"/>
    </source>
</evidence>
<dbReference type="OrthoDB" id="185373at2759"/>